<dbReference type="GO" id="GO:0030414">
    <property type="term" value="F:peptidase inhibitor activity"/>
    <property type="evidence" value="ECO:0007669"/>
    <property type="project" value="InterPro"/>
</dbReference>
<dbReference type="RefSeq" id="XP_040742120.1">
    <property type="nucleotide sequence ID" value="XM_040890978.1"/>
</dbReference>
<evidence type="ECO:0000256" key="1">
    <source>
        <dbReference type="SAM" id="MobiDB-lite"/>
    </source>
</evidence>
<feature type="compositionally biased region" description="Basic and acidic residues" evidence="1">
    <location>
        <begin position="1"/>
        <end position="24"/>
    </location>
</feature>
<organism evidence="4 5">
    <name type="scientific">Linderina pennispora</name>
    <dbReference type="NCBI Taxonomy" id="61395"/>
    <lineage>
        <taxon>Eukaryota</taxon>
        <taxon>Fungi</taxon>
        <taxon>Fungi incertae sedis</taxon>
        <taxon>Zoopagomycota</taxon>
        <taxon>Kickxellomycotina</taxon>
        <taxon>Kickxellomycetes</taxon>
        <taxon>Kickxellales</taxon>
        <taxon>Kickxellaceae</taxon>
        <taxon>Linderina</taxon>
    </lineage>
</organism>
<name>A0A1Y1W514_9FUNG</name>
<accession>A0A1Y1W514</accession>
<keyword evidence="5" id="KW-1185">Reference proteome</keyword>
<sequence>MASDSTDHEKLLGASEQQHRRADIESSEAGQRRAQLLRQKRIERVVQYVFGGIFLLLVIIITTYAVSNTIIGCADPVEEQQDAARLMDYNELDCRTTGCNRNFECVLLDAEFECANPPCKKSIYQCVPAAMFEDSDKVVSIQAAPPMIKRAMPVQTAQLQADLLSLAAVDELEGDMPPALAKCIENHDGRSIWRIEGDACNTCRCTDSGRVTCTRKLCNPNNLLFESLMSKAESNELASPQSTAPAVKKAAPVVEAAGSKGPDRVNRAARTRTTIMIPVVTLADEEGELATLFTSVAVDIQS</sequence>
<protein>
    <recommendedName>
        <fullName evidence="3">Pacifastin domain-containing protein</fullName>
    </recommendedName>
</protein>
<gene>
    <name evidence="4" type="ORF">DL89DRAFT_31186</name>
</gene>
<evidence type="ECO:0000256" key="2">
    <source>
        <dbReference type="SAM" id="Phobius"/>
    </source>
</evidence>
<evidence type="ECO:0000313" key="5">
    <source>
        <dbReference type="Proteomes" id="UP000193922"/>
    </source>
</evidence>
<dbReference type="OrthoDB" id="5517925at2759"/>
<feature type="transmembrane region" description="Helical" evidence="2">
    <location>
        <begin position="45"/>
        <end position="66"/>
    </location>
</feature>
<keyword evidence="2" id="KW-0812">Transmembrane</keyword>
<dbReference type="Pfam" id="PF05375">
    <property type="entry name" value="Pacifastin_I"/>
    <property type="match status" value="1"/>
</dbReference>
<feature type="region of interest" description="Disordered" evidence="1">
    <location>
        <begin position="1"/>
        <end position="27"/>
    </location>
</feature>
<dbReference type="InterPro" id="IPR008037">
    <property type="entry name" value="Pacifastin_dom"/>
</dbReference>
<keyword evidence="2" id="KW-0472">Membrane</keyword>
<reference evidence="4 5" key="1">
    <citation type="submission" date="2016-07" db="EMBL/GenBank/DDBJ databases">
        <title>Pervasive Adenine N6-methylation of Active Genes in Fungi.</title>
        <authorList>
            <consortium name="DOE Joint Genome Institute"/>
            <person name="Mondo S.J."/>
            <person name="Dannebaum R.O."/>
            <person name="Kuo R.C."/>
            <person name="Labutti K."/>
            <person name="Haridas S."/>
            <person name="Kuo A."/>
            <person name="Salamov A."/>
            <person name="Ahrendt S.R."/>
            <person name="Lipzen A."/>
            <person name="Sullivan W."/>
            <person name="Andreopoulos W.B."/>
            <person name="Clum A."/>
            <person name="Lindquist E."/>
            <person name="Daum C."/>
            <person name="Ramamoorthy G.K."/>
            <person name="Gryganskyi A."/>
            <person name="Culley D."/>
            <person name="Magnuson J.K."/>
            <person name="James T.Y."/>
            <person name="O'Malley M.A."/>
            <person name="Stajich J.E."/>
            <person name="Spatafora J.W."/>
            <person name="Visel A."/>
            <person name="Grigoriev I.V."/>
        </authorList>
    </citation>
    <scope>NUCLEOTIDE SEQUENCE [LARGE SCALE GENOMIC DNA]</scope>
    <source>
        <strain evidence="4 5">ATCC 12442</strain>
    </source>
</reference>
<evidence type="ECO:0000313" key="4">
    <source>
        <dbReference type="EMBL" id="ORX68306.1"/>
    </source>
</evidence>
<keyword evidence="2" id="KW-1133">Transmembrane helix</keyword>
<dbReference type="GeneID" id="63807626"/>
<comment type="caution">
    <text evidence="4">The sequence shown here is derived from an EMBL/GenBank/DDBJ whole genome shotgun (WGS) entry which is preliminary data.</text>
</comment>
<dbReference type="AlphaFoldDB" id="A0A1Y1W514"/>
<dbReference type="Proteomes" id="UP000193922">
    <property type="component" value="Unassembled WGS sequence"/>
</dbReference>
<proteinExistence type="predicted"/>
<dbReference type="EMBL" id="MCFD01000010">
    <property type="protein sequence ID" value="ORX68306.1"/>
    <property type="molecule type" value="Genomic_DNA"/>
</dbReference>
<feature type="domain" description="Pacifastin" evidence="3">
    <location>
        <begin position="198"/>
        <end position="222"/>
    </location>
</feature>
<evidence type="ECO:0000259" key="3">
    <source>
        <dbReference type="Pfam" id="PF05375"/>
    </source>
</evidence>